<feature type="binding site" evidence="15">
    <location>
        <position position="193"/>
    </location>
    <ligand>
        <name>FAD</name>
        <dbReference type="ChEBI" id="CHEBI:57692"/>
    </ligand>
</feature>
<evidence type="ECO:0000256" key="13">
    <source>
        <dbReference type="ARBA" id="ARBA00048649"/>
    </source>
</evidence>
<dbReference type="FunFam" id="3.40.50.80:FF:000010">
    <property type="entry name" value="Flavohemoprotein"/>
    <property type="match status" value="1"/>
</dbReference>
<keyword evidence="3 15" id="KW-0813">Transport</keyword>
<comment type="catalytic activity">
    <reaction evidence="13 15">
        <text>2 nitric oxide + NADH + 2 O2 = 2 nitrate + NAD(+) + H(+)</text>
        <dbReference type="Rhea" id="RHEA:19469"/>
        <dbReference type="ChEBI" id="CHEBI:15378"/>
        <dbReference type="ChEBI" id="CHEBI:15379"/>
        <dbReference type="ChEBI" id="CHEBI:16480"/>
        <dbReference type="ChEBI" id="CHEBI:17632"/>
        <dbReference type="ChEBI" id="CHEBI:57540"/>
        <dbReference type="ChEBI" id="CHEBI:57945"/>
        <dbReference type="EC" id="1.14.12.17"/>
    </reaction>
</comment>
<reference evidence="18" key="1">
    <citation type="journal article" date="2014" name="Int. J. Syst. Evol. Microbiol.">
        <title>Complete genome sequence of Corynebacterium casei LMG S-19264T (=DSM 44701T), isolated from a smear-ripened cheese.</title>
        <authorList>
            <consortium name="US DOE Joint Genome Institute (JGI-PGF)"/>
            <person name="Walter F."/>
            <person name="Albersmeier A."/>
            <person name="Kalinowski J."/>
            <person name="Ruckert C."/>
        </authorList>
    </citation>
    <scope>NUCLEOTIDE SEQUENCE</scope>
    <source>
        <strain evidence="18">CGMCC 1.12153</strain>
    </source>
</reference>
<feature type="domain" description="Globin" evidence="16">
    <location>
        <begin position="4"/>
        <end position="141"/>
    </location>
</feature>
<dbReference type="GO" id="GO:0008941">
    <property type="term" value="F:nitric oxide dioxygenase NAD(P)H activity"/>
    <property type="evidence" value="ECO:0007669"/>
    <property type="project" value="UniProtKB-UniRule"/>
</dbReference>
<dbReference type="InterPro" id="IPR017938">
    <property type="entry name" value="Riboflavin_synthase-like_b-brl"/>
</dbReference>
<dbReference type="InterPro" id="IPR009050">
    <property type="entry name" value="Globin-like_sf"/>
</dbReference>
<keyword evidence="6 15" id="KW-0285">Flavoprotein</keyword>
<name>A0A917EX18_HALAA</name>
<dbReference type="GO" id="GO:0019825">
    <property type="term" value="F:oxygen binding"/>
    <property type="evidence" value="ECO:0007669"/>
    <property type="project" value="InterPro"/>
</dbReference>
<keyword evidence="8 15" id="KW-0274">FAD</keyword>
<feature type="binding site" evidence="15">
    <location>
        <begin position="279"/>
        <end position="284"/>
    </location>
    <ligand>
        <name>NADP(+)</name>
        <dbReference type="ChEBI" id="CHEBI:58349"/>
    </ligand>
</feature>
<evidence type="ECO:0000256" key="11">
    <source>
        <dbReference type="ARBA" id="ARBA00023004"/>
    </source>
</evidence>
<comment type="caution">
    <text evidence="18">The sequence shown here is derived from an EMBL/GenBank/DDBJ whole genome shotgun (WGS) entry which is preliminary data.</text>
</comment>
<evidence type="ECO:0000313" key="19">
    <source>
        <dbReference type="Proteomes" id="UP000660110"/>
    </source>
</evidence>
<dbReference type="Gene3D" id="3.40.50.80">
    <property type="entry name" value="Nucleotide-binding domain of ferredoxin-NADP reductase (FNR) module"/>
    <property type="match status" value="1"/>
</dbReference>
<dbReference type="Pfam" id="PF00175">
    <property type="entry name" value="NAD_binding_1"/>
    <property type="match status" value="1"/>
</dbReference>
<evidence type="ECO:0000256" key="15">
    <source>
        <dbReference type="HAMAP-Rule" id="MF_01252"/>
    </source>
</evidence>
<dbReference type="Gene3D" id="1.10.490.10">
    <property type="entry name" value="Globins"/>
    <property type="match status" value="1"/>
</dbReference>
<feature type="binding site" evidence="15">
    <location>
        <begin position="209"/>
        <end position="212"/>
    </location>
    <ligand>
        <name>FAD</name>
        <dbReference type="ChEBI" id="CHEBI:57692"/>
    </ligand>
</feature>
<dbReference type="InterPro" id="IPR017927">
    <property type="entry name" value="FAD-bd_FR_type"/>
</dbReference>
<evidence type="ECO:0000256" key="6">
    <source>
        <dbReference type="ARBA" id="ARBA00022630"/>
    </source>
</evidence>
<dbReference type="GO" id="GO:0046872">
    <property type="term" value="F:metal ion binding"/>
    <property type="evidence" value="ECO:0007669"/>
    <property type="project" value="UniProtKB-KW"/>
</dbReference>
<keyword evidence="4 15" id="KW-0349">Heme</keyword>
<feature type="binding site" description="proximal binding residue" evidence="15">
    <location>
        <position position="88"/>
    </location>
    <ligand>
        <name>heme b</name>
        <dbReference type="ChEBI" id="CHEBI:60344"/>
    </ligand>
    <ligandPart>
        <name>Fe</name>
        <dbReference type="ChEBI" id="CHEBI:18248"/>
    </ligandPart>
</feature>
<evidence type="ECO:0000256" key="3">
    <source>
        <dbReference type="ARBA" id="ARBA00022448"/>
    </source>
</evidence>
<dbReference type="CDD" id="cd14777">
    <property type="entry name" value="Yhb1-globin-like"/>
    <property type="match status" value="1"/>
</dbReference>
<comment type="cofactor">
    <cofactor evidence="15">
        <name>FAD</name>
        <dbReference type="ChEBI" id="CHEBI:57692"/>
    </cofactor>
    <text evidence="15">Binds 1 FAD per subunit.</text>
</comment>
<keyword evidence="5 15" id="KW-0561">Oxygen transport</keyword>
<evidence type="ECO:0000256" key="12">
    <source>
        <dbReference type="ARBA" id="ARBA00023027"/>
    </source>
</evidence>
<dbReference type="GO" id="GO:0071500">
    <property type="term" value="P:cellular response to nitrosative stress"/>
    <property type="evidence" value="ECO:0007669"/>
    <property type="project" value="TreeGrafter"/>
</dbReference>
<evidence type="ECO:0000256" key="8">
    <source>
        <dbReference type="ARBA" id="ARBA00022827"/>
    </source>
</evidence>
<keyword evidence="12 15" id="KW-0520">NAD</keyword>
<dbReference type="InterPro" id="IPR039261">
    <property type="entry name" value="FNR_nucleotide-bd"/>
</dbReference>
<dbReference type="SUPFAM" id="SSF52343">
    <property type="entry name" value="Ferredoxin reductase-like, C-terminal NADP-linked domain"/>
    <property type="match status" value="1"/>
</dbReference>
<protein>
    <recommendedName>
        <fullName evidence="15">Flavohemoprotein</fullName>
    </recommendedName>
    <alternativeName>
        <fullName evidence="15">Flavohemoglobin</fullName>
    </alternativeName>
    <alternativeName>
        <fullName evidence="15">Hemoglobin-like protein</fullName>
    </alternativeName>
    <alternativeName>
        <fullName evidence="15">Nitric oxide dioxygenase</fullName>
        <shortName evidence="15">NO oxygenase</shortName>
        <shortName evidence="15">NOD</shortName>
        <ecNumber evidence="15">1.14.12.17</ecNumber>
    </alternativeName>
</protein>
<dbReference type="EC" id="1.14.12.17" evidence="15"/>
<dbReference type="Pfam" id="PF00042">
    <property type="entry name" value="Globin"/>
    <property type="match status" value="1"/>
</dbReference>
<dbReference type="SUPFAM" id="SSF63380">
    <property type="entry name" value="Riboflavin synthase domain-like"/>
    <property type="match status" value="1"/>
</dbReference>
<dbReference type="GO" id="GO:0005344">
    <property type="term" value="F:oxygen carrier activity"/>
    <property type="evidence" value="ECO:0007669"/>
    <property type="project" value="UniProtKB-UniRule"/>
</dbReference>
<dbReference type="AlphaFoldDB" id="A0A917EX18"/>
<evidence type="ECO:0000313" key="18">
    <source>
        <dbReference type="EMBL" id="GGF17658.1"/>
    </source>
</evidence>
<dbReference type="RefSeq" id="WP_188376933.1">
    <property type="nucleotide sequence ID" value="NZ_BMEL01000002.1"/>
</dbReference>
<evidence type="ECO:0000256" key="4">
    <source>
        <dbReference type="ARBA" id="ARBA00022617"/>
    </source>
</evidence>
<dbReference type="GO" id="GO:0046210">
    <property type="term" value="P:nitric oxide catabolic process"/>
    <property type="evidence" value="ECO:0007669"/>
    <property type="project" value="TreeGrafter"/>
</dbReference>
<feature type="site" description="Influences the redox potential of the prosthetic heme and FAD groups" evidence="15">
    <location>
        <position position="87"/>
    </location>
</feature>
<keyword evidence="11 15" id="KW-0408">Iron</keyword>
<feature type="domain" description="FAD-binding FR-type" evidence="17">
    <location>
        <begin position="155"/>
        <end position="266"/>
    </location>
</feature>
<keyword evidence="10 15" id="KW-0560">Oxidoreductase</keyword>
<dbReference type="SUPFAM" id="SSF46458">
    <property type="entry name" value="Globin-like"/>
    <property type="match status" value="1"/>
</dbReference>
<keyword evidence="7 15" id="KW-0479">Metal-binding</keyword>
<dbReference type="PROSITE" id="PS51384">
    <property type="entry name" value="FAD_FR"/>
    <property type="match status" value="1"/>
</dbReference>
<comment type="function">
    <text evidence="15">Is involved in NO detoxification in an aerobic process, termed nitric oxide dioxygenase (NOD) reaction that utilizes O(2) and NAD(P)H to convert NO to nitrate, which protects the bacterium from various noxious nitrogen compounds. Therefore, plays a central role in the inducible response to nitrosative stress.</text>
</comment>
<evidence type="ECO:0000259" key="16">
    <source>
        <dbReference type="PROSITE" id="PS01033"/>
    </source>
</evidence>
<accession>A0A917EX18</accession>
<dbReference type="GO" id="GO:0071949">
    <property type="term" value="F:FAD binding"/>
    <property type="evidence" value="ECO:0007669"/>
    <property type="project" value="InterPro"/>
</dbReference>
<dbReference type="PANTHER" id="PTHR43396">
    <property type="entry name" value="FLAVOHEMOPROTEIN"/>
    <property type="match status" value="1"/>
</dbReference>
<dbReference type="GO" id="GO:0009636">
    <property type="term" value="P:response to toxic substance"/>
    <property type="evidence" value="ECO:0007669"/>
    <property type="project" value="UniProtKB-KW"/>
</dbReference>
<evidence type="ECO:0000256" key="10">
    <source>
        <dbReference type="ARBA" id="ARBA00023002"/>
    </source>
</evidence>
<dbReference type="InterPro" id="IPR001433">
    <property type="entry name" value="OxRdtase_FAD/NAD-bd"/>
</dbReference>
<feature type="site" description="Influences the redox potential of the prosthetic heme and FAD groups" evidence="15">
    <location>
        <position position="395"/>
    </location>
</feature>
<comment type="catalytic activity">
    <reaction evidence="14 15">
        <text>2 nitric oxide + NADPH + 2 O2 = 2 nitrate + NADP(+) + H(+)</text>
        <dbReference type="Rhea" id="RHEA:19465"/>
        <dbReference type="ChEBI" id="CHEBI:15378"/>
        <dbReference type="ChEBI" id="CHEBI:15379"/>
        <dbReference type="ChEBI" id="CHEBI:16480"/>
        <dbReference type="ChEBI" id="CHEBI:17632"/>
        <dbReference type="ChEBI" id="CHEBI:57783"/>
        <dbReference type="ChEBI" id="CHEBI:58349"/>
        <dbReference type="EC" id="1.14.12.17"/>
    </reaction>
</comment>
<keyword evidence="15" id="KW-0216">Detoxification</keyword>
<dbReference type="PROSITE" id="PS01033">
    <property type="entry name" value="GLOBIN"/>
    <property type="match status" value="1"/>
</dbReference>
<dbReference type="Gene3D" id="2.40.30.10">
    <property type="entry name" value="Translation factors"/>
    <property type="match status" value="1"/>
</dbReference>
<dbReference type="PANTHER" id="PTHR43396:SF3">
    <property type="entry name" value="FLAVOHEMOPROTEIN"/>
    <property type="match status" value="1"/>
</dbReference>
<feature type="active site" description="Charge relay system" evidence="15">
    <location>
        <position position="140"/>
    </location>
</feature>
<feature type="site" description="Involved in heme-bound ligand stabilization and O-O bond activation" evidence="15">
    <location>
        <position position="32"/>
    </location>
</feature>
<evidence type="ECO:0000256" key="14">
    <source>
        <dbReference type="ARBA" id="ARBA00049433"/>
    </source>
</evidence>
<comment type="similarity">
    <text evidence="2 15">Belongs to the globin family. Two-domain flavohemoproteins subfamily.</text>
</comment>
<dbReference type="EMBL" id="BMEL01000002">
    <property type="protein sequence ID" value="GGF17658.1"/>
    <property type="molecule type" value="Genomic_DNA"/>
</dbReference>
<feature type="binding site" evidence="15">
    <location>
        <begin position="396"/>
        <end position="399"/>
    </location>
    <ligand>
        <name>FAD</name>
        <dbReference type="ChEBI" id="CHEBI:57692"/>
    </ligand>
</feature>
<evidence type="ECO:0000256" key="7">
    <source>
        <dbReference type="ARBA" id="ARBA00022723"/>
    </source>
</evidence>
<feature type="active site" description="Charge relay system" evidence="15">
    <location>
        <position position="98"/>
    </location>
</feature>
<dbReference type="InterPro" id="IPR012292">
    <property type="entry name" value="Globin/Proto"/>
</dbReference>
<keyword evidence="9 15" id="KW-0521">NADP</keyword>
<evidence type="ECO:0000256" key="5">
    <source>
        <dbReference type="ARBA" id="ARBA00022621"/>
    </source>
</evidence>
<comment type="cofactor">
    <cofactor evidence="15">
        <name>heme b</name>
        <dbReference type="ChEBI" id="CHEBI:60344"/>
    </cofactor>
    <text evidence="15">Binds 1 heme b (iron(II)-protoporphyrin IX) group per subunit.</text>
</comment>
<dbReference type="InterPro" id="IPR000971">
    <property type="entry name" value="Globin"/>
</dbReference>
<evidence type="ECO:0000256" key="9">
    <source>
        <dbReference type="ARBA" id="ARBA00022857"/>
    </source>
</evidence>
<keyword evidence="19" id="KW-1185">Reference proteome</keyword>
<evidence type="ECO:0000256" key="1">
    <source>
        <dbReference type="ARBA" id="ARBA00006401"/>
    </source>
</evidence>
<feature type="region of interest" description="Reductase" evidence="15">
    <location>
        <begin position="152"/>
        <end position="404"/>
    </location>
</feature>
<sequence>MATQLSEKTIQTVKSTVPVLAEHGEAITTHFYQRMFADHPELKNIFNMTNQKAGRQPRALANAVYAAAQHIDNLEAILPTVDQIAEKHRSLNVKPEHYPIVGEYLLVAIKEVLGDAATDDIIEAWGEAYGAIADVFIQVEQEKYNKAKEQEGGWLGYRDFTVVKKVKESDVITSFYLEPKDGGIIPPFRPGQYITAQVSLPDSEYTQLRQYSLSDAPGKGYYRISVKREDGSEEQPDGVVSTFLHEQVNEGDILPITAPAGEFYLNEESTNPVVFISGGVGLTPMMSMLNRLVDQDSDRDVYFVHASQNGEVHAFKGDIAQFEEQASSVQSKVVYSDPHPSDADYDKKGHIDLEWLKAVVPYDAEFYFCGPEGFMRTVNAALNDWGVPEGQVHYEFFGPELSLQ</sequence>
<comment type="domain">
    <text evidence="15">Consists of two distinct domains; an N-terminal heme-containing oxygen-binding domain and a C-terminal reductase domain with binding sites for FAD and NAD(P)H.</text>
</comment>
<gene>
    <name evidence="15 18" type="primary">hmp</name>
    <name evidence="18" type="ORF">GCM10010954_15510</name>
</gene>
<proteinExistence type="inferred from homology"/>
<dbReference type="NCBIfam" id="NF009805">
    <property type="entry name" value="PRK13289.1"/>
    <property type="match status" value="1"/>
</dbReference>
<reference evidence="18" key="2">
    <citation type="submission" date="2020-09" db="EMBL/GenBank/DDBJ databases">
        <authorList>
            <person name="Sun Q."/>
            <person name="Zhou Y."/>
        </authorList>
    </citation>
    <scope>NUCLEOTIDE SEQUENCE</scope>
    <source>
        <strain evidence="18">CGMCC 1.12153</strain>
    </source>
</reference>
<dbReference type="FunFam" id="2.40.30.10:FF:000034">
    <property type="entry name" value="Flavohemoprotein"/>
    <property type="match status" value="1"/>
</dbReference>
<dbReference type="CDD" id="cd06184">
    <property type="entry name" value="flavohem_like_fad_nad_binding"/>
    <property type="match status" value="1"/>
</dbReference>
<dbReference type="HAMAP" id="MF_01252">
    <property type="entry name" value="Hmp"/>
    <property type="match status" value="1"/>
</dbReference>
<dbReference type="GO" id="GO:0020037">
    <property type="term" value="F:heme binding"/>
    <property type="evidence" value="ECO:0007669"/>
    <property type="project" value="InterPro"/>
</dbReference>
<evidence type="ECO:0000256" key="2">
    <source>
        <dbReference type="ARBA" id="ARBA00008414"/>
    </source>
</evidence>
<dbReference type="InterPro" id="IPR023950">
    <property type="entry name" value="Hmp"/>
</dbReference>
<dbReference type="FunFam" id="1.10.490.10:FF:000003">
    <property type="entry name" value="Flavohemoprotein"/>
    <property type="match status" value="1"/>
</dbReference>
<comment type="similarity">
    <text evidence="1 15">In the C-terminal section; belongs to the flavoprotein pyridine nucleotide cytochrome reductase family.</text>
</comment>
<evidence type="ECO:0000259" key="17">
    <source>
        <dbReference type="PROSITE" id="PS51384"/>
    </source>
</evidence>
<organism evidence="18 19">
    <name type="scientific">Halobacillus andaensis</name>
    <dbReference type="NCBI Taxonomy" id="1176239"/>
    <lineage>
        <taxon>Bacteria</taxon>
        <taxon>Bacillati</taxon>
        <taxon>Bacillota</taxon>
        <taxon>Bacilli</taxon>
        <taxon>Bacillales</taxon>
        <taxon>Bacillaceae</taxon>
        <taxon>Halobacillus</taxon>
    </lineage>
</organism>
<dbReference type="Proteomes" id="UP000660110">
    <property type="component" value="Unassembled WGS sequence"/>
</dbReference>